<sequence length="191" mass="20161">MVPLVYAVAGEESGRLVRDYKDHPLRAVRERAAGLLGAVVAANLARHSACIEAAVGSPVAVRTTLPSLTFRAGVHPFSRLLRDVGVPVNEVLRTGAAATCHRVVSPDKFAVVDPAVVAGRHVLVFDDVWTTGSNAQSAALAVRRAGAAAVSVLVAARRLNPRYPPTGRFLRDRDRAGFDPEVCPVIGGRCA</sequence>
<organism evidence="1 2">
    <name type="scientific">Mycolicibacterium arenosum</name>
    <dbReference type="NCBI Taxonomy" id="2952157"/>
    <lineage>
        <taxon>Bacteria</taxon>
        <taxon>Bacillati</taxon>
        <taxon>Actinomycetota</taxon>
        <taxon>Actinomycetes</taxon>
        <taxon>Mycobacteriales</taxon>
        <taxon>Mycobacteriaceae</taxon>
        <taxon>Mycolicibacterium</taxon>
    </lineage>
</organism>
<name>A0ABT1MC87_9MYCO</name>
<protein>
    <submittedName>
        <fullName evidence="1">Phosphoribosyltransferase</fullName>
    </submittedName>
</protein>
<evidence type="ECO:0000313" key="1">
    <source>
        <dbReference type="EMBL" id="MCP9276791.1"/>
    </source>
</evidence>
<gene>
    <name evidence="1" type="ORF">NM203_31880</name>
</gene>
<dbReference type="GO" id="GO:0016757">
    <property type="term" value="F:glycosyltransferase activity"/>
    <property type="evidence" value="ECO:0007669"/>
    <property type="project" value="UniProtKB-KW"/>
</dbReference>
<dbReference type="Proteomes" id="UP001651690">
    <property type="component" value="Unassembled WGS sequence"/>
</dbReference>
<dbReference type="InterPro" id="IPR029057">
    <property type="entry name" value="PRTase-like"/>
</dbReference>
<dbReference type="EMBL" id="JANDBD010000020">
    <property type="protein sequence ID" value="MCP9276791.1"/>
    <property type="molecule type" value="Genomic_DNA"/>
</dbReference>
<evidence type="ECO:0000313" key="2">
    <source>
        <dbReference type="Proteomes" id="UP001651690"/>
    </source>
</evidence>
<dbReference type="CDD" id="cd06223">
    <property type="entry name" value="PRTases_typeI"/>
    <property type="match status" value="1"/>
</dbReference>
<dbReference type="SUPFAM" id="SSF53271">
    <property type="entry name" value="PRTase-like"/>
    <property type="match status" value="1"/>
</dbReference>
<comment type="caution">
    <text evidence="1">The sequence shown here is derived from an EMBL/GenBank/DDBJ whole genome shotgun (WGS) entry which is preliminary data.</text>
</comment>
<keyword evidence="2" id="KW-1185">Reference proteome</keyword>
<dbReference type="RefSeq" id="WP_255065022.1">
    <property type="nucleotide sequence ID" value="NZ_JANDBD010000020.1"/>
</dbReference>
<keyword evidence="1" id="KW-0808">Transferase</keyword>
<dbReference type="Gene3D" id="3.40.50.2020">
    <property type="match status" value="1"/>
</dbReference>
<proteinExistence type="predicted"/>
<accession>A0ABT1MC87</accession>
<keyword evidence="1" id="KW-0328">Glycosyltransferase</keyword>
<dbReference type="InterPro" id="IPR000836">
    <property type="entry name" value="PRTase_dom"/>
</dbReference>
<reference evidence="1 2" key="1">
    <citation type="submission" date="2022-06" db="EMBL/GenBank/DDBJ databases">
        <title>Mycolicibacterium sp. CAU 1645 isolated from seawater.</title>
        <authorList>
            <person name="Kim W."/>
        </authorList>
    </citation>
    <scope>NUCLEOTIDE SEQUENCE [LARGE SCALE GENOMIC DNA]</scope>
    <source>
        <strain evidence="1 2">CAU 1645</strain>
    </source>
</reference>